<gene>
    <name evidence="1" type="ORF">CHU92_02610</name>
</gene>
<name>A0A255ZS04_9FLAO</name>
<reference evidence="1 2" key="1">
    <citation type="submission" date="2017-07" db="EMBL/GenBank/DDBJ databases">
        <title>Flavobacterium cyanobacteriorum sp. nov., isolated from cyanobacterial aggregates in a eutrophic lake.</title>
        <authorList>
            <person name="Cai H."/>
        </authorList>
    </citation>
    <scope>NUCLEOTIDE SEQUENCE [LARGE SCALE GENOMIC DNA]</scope>
    <source>
        <strain evidence="1 2">TH021</strain>
    </source>
</reference>
<comment type="caution">
    <text evidence="1">The sequence shown here is derived from an EMBL/GenBank/DDBJ whole genome shotgun (WGS) entry which is preliminary data.</text>
</comment>
<sequence>MFHVKRYIKILAVKGFLLFFIAMSLPMGCITPRHTVEIKEYVLLPNGKKVLGNEKGLTAFVFENKQSKIPFSQYAALKYGLGKYTEVEYWVTIEGQKFKIMIYDNDELQKYFDTSVFMVTEVETEVNIRGSKANFIGISVIDAANEDCLAEGSLYQNIIITYLRQLKNEYYNS</sequence>
<protein>
    <submittedName>
        <fullName evidence="1">Uncharacterized protein</fullName>
    </submittedName>
</protein>
<accession>A0A255ZS04</accession>
<proteinExistence type="predicted"/>
<dbReference type="EMBL" id="NOXV01000159">
    <property type="protein sequence ID" value="OYQ44283.1"/>
    <property type="molecule type" value="Genomic_DNA"/>
</dbReference>
<evidence type="ECO:0000313" key="1">
    <source>
        <dbReference type="EMBL" id="OYQ44283.1"/>
    </source>
</evidence>
<dbReference type="AlphaFoldDB" id="A0A255ZS04"/>
<dbReference type="Proteomes" id="UP000216605">
    <property type="component" value="Unassembled WGS sequence"/>
</dbReference>
<organism evidence="1 2">
    <name type="scientific">Flavobacterium cyanobacteriorum</name>
    <dbReference type="NCBI Taxonomy" id="2022802"/>
    <lineage>
        <taxon>Bacteria</taxon>
        <taxon>Pseudomonadati</taxon>
        <taxon>Bacteroidota</taxon>
        <taxon>Flavobacteriia</taxon>
        <taxon>Flavobacteriales</taxon>
        <taxon>Flavobacteriaceae</taxon>
        <taxon>Flavobacterium</taxon>
    </lineage>
</organism>
<evidence type="ECO:0000313" key="2">
    <source>
        <dbReference type="Proteomes" id="UP000216605"/>
    </source>
</evidence>
<keyword evidence="2" id="KW-1185">Reference proteome</keyword>